<dbReference type="EMBL" id="LAZR01002118">
    <property type="protein sequence ID" value="KKN34237.1"/>
    <property type="molecule type" value="Genomic_DNA"/>
</dbReference>
<accession>A0A0F9QAZ0</accession>
<sequence length="55" mass="6477">MITYSISGHENEHTLIIKDSNNEIIIDCKLNLLIIDEVRELKDIMIKYLKNRGFD</sequence>
<organism evidence="1">
    <name type="scientific">marine sediment metagenome</name>
    <dbReference type="NCBI Taxonomy" id="412755"/>
    <lineage>
        <taxon>unclassified sequences</taxon>
        <taxon>metagenomes</taxon>
        <taxon>ecological metagenomes</taxon>
    </lineage>
</organism>
<comment type="caution">
    <text evidence="1">The sequence shown here is derived from an EMBL/GenBank/DDBJ whole genome shotgun (WGS) entry which is preliminary data.</text>
</comment>
<proteinExistence type="predicted"/>
<dbReference type="AlphaFoldDB" id="A0A0F9QAZ0"/>
<reference evidence="1" key="1">
    <citation type="journal article" date="2015" name="Nature">
        <title>Complex archaea that bridge the gap between prokaryotes and eukaryotes.</title>
        <authorList>
            <person name="Spang A."/>
            <person name="Saw J.H."/>
            <person name="Jorgensen S.L."/>
            <person name="Zaremba-Niedzwiedzka K."/>
            <person name="Martijn J."/>
            <person name="Lind A.E."/>
            <person name="van Eijk R."/>
            <person name="Schleper C."/>
            <person name="Guy L."/>
            <person name="Ettema T.J."/>
        </authorList>
    </citation>
    <scope>NUCLEOTIDE SEQUENCE</scope>
</reference>
<evidence type="ECO:0000313" key="1">
    <source>
        <dbReference type="EMBL" id="KKN34237.1"/>
    </source>
</evidence>
<protein>
    <submittedName>
        <fullName evidence="1">Uncharacterized protein</fullName>
    </submittedName>
</protein>
<name>A0A0F9QAZ0_9ZZZZ</name>
<gene>
    <name evidence="1" type="ORF">LCGC14_0795860</name>
</gene>